<name>A0A6C0D8B6_9ZZZZ</name>
<protein>
    <submittedName>
        <fullName evidence="1">Uncharacterized protein</fullName>
    </submittedName>
</protein>
<accession>A0A6C0D8B6</accession>
<reference evidence="1" key="1">
    <citation type="journal article" date="2020" name="Nature">
        <title>Giant virus diversity and host interactions through global metagenomics.</title>
        <authorList>
            <person name="Schulz F."/>
            <person name="Roux S."/>
            <person name="Paez-Espino D."/>
            <person name="Jungbluth S."/>
            <person name="Walsh D.A."/>
            <person name="Denef V.J."/>
            <person name="McMahon K.D."/>
            <person name="Konstantinidis K.T."/>
            <person name="Eloe-Fadrosh E.A."/>
            <person name="Kyrpides N.C."/>
            <person name="Woyke T."/>
        </authorList>
    </citation>
    <scope>NUCLEOTIDE SEQUENCE</scope>
    <source>
        <strain evidence="1">GVMAG-M-3300023174-131</strain>
    </source>
</reference>
<proteinExistence type="predicted"/>
<sequence>MTNLINFDDTEKVLSEIYTLGGKQKATFLTEFCLYRLINNRSNSYISYYFQK</sequence>
<dbReference type="EMBL" id="MN739565">
    <property type="protein sequence ID" value="QHT13296.1"/>
    <property type="molecule type" value="Genomic_DNA"/>
</dbReference>
<dbReference type="AlphaFoldDB" id="A0A6C0D8B6"/>
<organism evidence="1">
    <name type="scientific">viral metagenome</name>
    <dbReference type="NCBI Taxonomy" id="1070528"/>
    <lineage>
        <taxon>unclassified sequences</taxon>
        <taxon>metagenomes</taxon>
        <taxon>organismal metagenomes</taxon>
    </lineage>
</organism>
<evidence type="ECO:0000313" key="1">
    <source>
        <dbReference type="EMBL" id="QHT13296.1"/>
    </source>
</evidence>